<gene>
    <name evidence="2" type="ORF">ED208_05060</name>
</gene>
<dbReference type="InParanoid" id="A0A3N0VHR2"/>
<reference evidence="2 3" key="1">
    <citation type="submission" date="2018-10" db="EMBL/GenBank/DDBJ databases">
        <authorList>
            <person name="Chen W.-M."/>
        </authorList>
    </citation>
    <scope>NUCLEOTIDE SEQUENCE [LARGE SCALE GENOMIC DNA]</scope>
    <source>
        <strain evidence="2 3">THS-13</strain>
    </source>
</reference>
<evidence type="ECO:0000259" key="1">
    <source>
        <dbReference type="Pfam" id="PF13619"/>
    </source>
</evidence>
<dbReference type="EMBL" id="RJVO01000002">
    <property type="protein sequence ID" value="ROH91758.1"/>
    <property type="molecule type" value="Genomic_DNA"/>
</dbReference>
<keyword evidence="3" id="KW-1185">Reference proteome</keyword>
<protein>
    <submittedName>
        <fullName evidence="2">KTSC domain-containing protein</fullName>
    </submittedName>
</protein>
<name>A0A3N0VHR2_9GAMM</name>
<comment type="caution">
    <text evidence="2">The sequence shown here is derived from an EMBL/GenBank/DDBJ whole genome shotgun (WGS) entry which is preliminary data.</text>
</comment>
<feature type="domain" description="KTSC" evidence="1">
    <location>
        <begin position="10"/>
        <end position="67"/>
    </location>
</feature>
<dbReference type="Proteomes" id="UP000282106">
    <property type="component" value="Unassembled WGS sequence"/>
</dbReference>
<dbReference type="Pfam" id="PF13619">
    <property type="entry name" value="KTSC"/>
    <property type="match status" value="1"/>
</dbReference>
<organism evidence="2 3">
    <name type="scientific">Stagnimonas aquatica</name>
    <dbReference type="NCBI Taxonomy" id="2689987"/>
    <lineage>
        <taxon>Bacteria</taxon>
        <taxon>Pseudomonadati</taxon>
        <taxon>Pseudomonadota</taxon>
        <taxon>Gammaproteobacteria</taxon>
        <taxon>Nevskiales</taxon>
        <taxon>Nevskiaceae</taxon>
        <taxon>Stagnimonas</taxon>
    </lineage>
</organism>
<dbReference type="AlphaFoldDB" id="A0A3N0VHR2"/>
<dbReference type="RefSeq" id="WP_123210802.1">
    <property type="nucleotide sequence ID" value="NZ_RJVO01000002.1"/>
</dbReference>
<evidence type="ECO:0000313" key="2">
    <source>
        <dbReference type="EMBL" id="ROH91758.1"/>
    </source>
</evidence>
<sequence>MSWNQFPSFTSSNLASARYEETQAILEVTFHNGGTYQYFDVPSHIAEAMKNADSKGAFLAANIKGHYRYSKA</sequence>
<accession>A0A3N0VHR2</accession>
<evidence type="ECO:0000313" key="3">
    <source>
        <dbReference type="Proteomes" id="UP000282106"/>
    </source>
</evidence>
<proteinExistence type="predicted"/>
<dbReference type="InterPro" id="IPR025309">
    <property type="entry name" value="KTSC_dom"/>
</dbReference>